<evidence type="ECO:0000259" key="2">
    <source>
        <dbReference type="Pfam" id="PF01321"/>
    </source>
</evidence>
<dbReference type="RefSeq" id="WP_165441636.1">
    <property type="nucleotide sequence ID" value="NZ_SJPG01000001.1"/>
</dbReference>
<organism evidence="3 4">
    <name type="scientific">Rubinisphaera italica</name>
    <dbReference type="NCBI Taxonomy" id="2527969"/>
    <lineage>
        <taxon>Bacteria</taxon>
        <taxon>Pseudomonadati</taxon>
        <taxon>Planctomycetota</taxon>
        <taxon>Planctomycetia</taxon>
        <taxon>Planctomycetales</taxon>
        <taxon>Planctomycetaceae</taxon>
        <taxon>Rubinisphaera</taxon>
    </lineage>
</organism>
<dbReference type="Gene3D" id="3.90.230.10">
    <property type="entry name" value="Creatinase/methionine aminopeptidase superfamily"/>
    <property type="match status" value="1"/>
</dbReference>
<dbReference type="PANTHER" id="PTHR46112">
    <property type="entry name" value="AMINOPEPTIDASE"/>
    <property type="match status" value="1"/>
</dbReference>
<comment type="caution">
    <text evidence="3">The sequence shown here is derived from an EMBL/GenBank/DDBJ whole genome shotgun (WGS) entry which is preliminary data.</text>
</comment>
<dbReference type="InterPro" id="IPR000994">
    <property type="entry name" value="Pept_M24"/>
</dbReference>
<dbReference type="CDD" id="cd01066">
    <property type="entry name" value="APP_MetAP"/>
    <property type="match status" value="1"/>
</dbReference>
<dbReference type="GO" id="GO:0016787">
    <property type="term" value="F:hydrolase activity"/>
    <property type="evidence" value="ECO:0007669"/>
    <property type="project" value="UniProtKB-KW"/>
</dbReference>
<dbReference type="SUPFAM" id="SSF53092">
    <property type="entry name" value="Creatinase/prolidase N-terminal domain"/>
    <property type="match status" value="1"/>
</dbReference>
<feature type="domain" description="Creatinase N-terminal" evidence="2">
    <location>
        <begin position="16"/>
        <end position="147"/>
    </location>
</feature>
<keyword evidence="3" id="KW-0378">Hydrolase</keyword>
<evidence type="ECO:0000313" key="3">
    <source>
        <dbReference type="EMBL" id="TWT60775.1"/>
    </source>
</evidence>
<name>A0A5C5XF51_9PLAN</name>
<dbReference type="EC" id="3.4.-.-" evidence="3"/>
<evidence type="ECO:0000259" key="1">
    <source>
        <dbReference type="Pfam" id="PF00557"/>
    </source>
</evidence>
<dbReference type="InterPro" id="IPR050659">
    <property type="entry name" value="Peptidase_M24B"/>
</dbReference>
<dbReference type="EMBL" id="SJPG01000001">
    <property type="protein sequence ID" value="TWT60775.1"/>
    <property type="molecule type" value="Genomic_DNA"/>
</dbReference>
<protein>
    <submittedName>
        <fullName evidence="3">Putative peptidase</fullName>
        <ecNumber evidence="3">3.4.-.-</ecNumber>
    </submittedName>
</protein>
<dbReference type="InterPro" id="IPR000587">
    <property type="entry name" value="Creatinase_N"/>
</dbReference>
<gene>
    <name evidence="3" type="ORF">Pan54_15020</name>
</gene>
<dbReference type="Gene3D" id="3.40.350.10">
    <property type="entry name" value="Creatinase/prolidase N-terminal domain"/>
    <property type="match status" value="1"/>
</dbReference>
<dbReference type="Proteomes" id="UP000316095">
    <property type="component" value="Unassembled WGS sequence"/>
</dbReference>
<evidence type="ECO:0000313" key="4">
    <source>
        <dbReference type="Proteomes" id="UP000316095"/>
    </source>
</evidence>
<reference evidence="3 4" key="1">
    <citation type="submission" date="2019-02" db="EMBL/GenBank/DDBJ databases">
        <title>Deep-cultivation of Planctomycetes and their phenomic and genomic characterization uncovers novel biology.</title>
        <authorList>
            <person name="Wiegand S."/>
            <person name="Jogler M."/>
            <person name="Boedeker C."/>
            <person name="Pinto D."/>
            <person name="Vollmers J."/>
            <person name="Rivas-Marin E."/>
            <person name="Kohn T."/>
            <person name="Peeters S.H."/>
            <person name="Heuer A."/>
            <person name="Rast P."/>
            <person name="Oberbeckmann S."/>
            <person name="Bunk B."/>
            <person name="Jeske O."/>
            <person name="Meyerdierks A."/>
            <person name="Storesund J.E."/>
            <person name="Kallscheuer N."/>
            <person name="Luecker S."/>
            <person name="Lage O.M."/>
            <person name="Pohl T."/>
            <person name="Merkel B.J."/>
            <person name="Hornburger P."/>
            <person name="Mueller R.-W."/>
            <person name="Bruemmer F."/>
            <person name="Labrenz M."/>
            <person name="Spormann A.M."/>
            <person name="Op Den Camp H."/>
            <person name="Overmann J."/>
            <person name="Amann R."/>
            <person name="Jetten M.S.M."/>
            <person name="Mascher T."/>
            <person name="Medema M.H."/>
            <person name="Devos D.P."/>
            <person name="Kaster A.-K."/>
            <person name="Ovreas L."/>
            <person name="Rohde M."/>
            <person name="Galperin M.Y."/>
            <person name="Jogler C."/>
        </authorList>
    </citation>
    <scope>NUCLEOTIDE SEQUENCE [LARGE SCALE GENOMIC DNA]</scope>
    <source>
        <strain evidence="3 4">Pan54</strain>
    </source>
</reference>
<feature type="domain" description="Peptidase M24" evidence="1">
    <location>
        <begin position="157"/>
        <end position="356"/>
    </location>
</feature>
<sequence>MSNEQISLSAEYCRQRQARVCKLMEQLPVDRAIFVTHENIQYLTGFRPHRLMQAAVCIEATGECVLAAPNEEPADASVDQCVTFEAQWHCTLRQEQQQSALTALVEACGHLQSSIAVEGSVTGLHLSPTTLNSEHVIDLEPDLWQLRRKKDLDELQMIRRAIGCTDAMYHRAREIIEPGINELEVYNQLHAAAVEVAGEPLTALGNDFQCASPGGPPRNRDARDGELFILDLGPAYRGYYADNCRTFSVNKRPMDKQYEAWEAIVAVLEMVERTVKPGVSCRELFTQAQAMLDEFRPGAFFHHLGHGFGLFPHEAPHLNPKWDDTFAEGDCFTAEPGLYTDELKAGIRLEQNYLVTSDGVERLTNFPLEL</sequence>
<dbReference type="InterPro" id="IPR036005">
    <property type="entry name" value="Creatinase/aminopeptidase-like"/>
</dbReference>
<dbReference type="InterPro" id="IPR029149">
    <property type="entry name" value="Creatin/AminoP/Spt16_N"/>
</dbReference>
<accession>A0A5C5XF51</accession>
<dbReference type="Pfam" id="PF01321">
    <property type="entry name" value="Creatinase_N"/>
    <property type="match status" value="1"/>
</dbReference>
<dbReference type="PANTHER" id="PTHR46112:SF2">
    <property type="entry name" value="XAA-PRO AMINOPEPTIDASE P-RELATED"/>
    <property type="match status" value="1"/>
</dbReference>
<dbReference type="Pfam" id="PF00557">
    <property type="entry name" value="Peptidase_M24"/>
    <property type="match status" value="1"/>
</dbReference>
<proteinExistence type="predicted"/>
<keyword evidence="4" id="KW-1185">Reference proteome</keyword>
<dbReference type="AlphaFoldDB" id="A0A5C5XF51"/>
<dbReference type="SUPFAM" id="SSF55920">
    <property type="entry name" value="Creatinase/aminopeptidase"/>
    <property type="match status" value="1"/>
</dbReference>